<dbReference type="PANTHER" id="PTHR34382">
    <property type="entry name" value="PTS SYSTEM N,N'-DIACETYLCHITOBIOSE-SPECIFIC EIIA COMPONENT"/>
    <property type="match status" value="1"/>
</dbReference>
<evidence type="ECO:0000256" key="5">
    <source>
        <dbReference type="ARBA" id="ARBA00022490"/>
    </source>
</evidence>
<evidence type="ECO:0000256" key="9">
    <source>
        <dbReference type="ARBA" id="ARBA00022683"/>
    </source>
</evidence>
<keyword evidence="6" id="KW-0597">Phosphoprotein</keyword>
<accession>A0A224WY77</accession>
<dbReference type="RefSeq" id="WP_094784162.1">
    <property type="nucleotide sequence ID" value="NZ_BEDT01000001.1"/>
</dbReference>
<name>A0A224WY77_9LACT</name>
<evidence type="ECO:0000256" key="15">
    <source>
        <dbReference type="PIRSR" id="PIRSR000699-1"/>
    </source>
</evidence>
<sequence>MANSEVVSFQLISIAGDAMGKLFEAMEASKKCEMTQAHALVQEGKALLNDAHNAQTSLLVADANGEKTDVNVLLIHAQDTLMNTVLAETFVNEMIALNDRINQLEAKLEKLGE</sequence>
<dbReference type="GO" id="GO:0046872">
    <property type="term" value="F:metal ion binding"/>
    <property type="evidence" value="ECO:0007669"/>
    <property type="project" value="UniProtKB-KW"/>
</dbReference>
<evidence type="ECO:0000256" key="8">
    <source>
        <dbReference type="ARBA" id="ARBA00022679"/>
    </source>
</evidence>
<comment type="subunit">
    <text evidence="2">Homotrimer.</text>
</comment>
<dbReference type="OrthoDB" id="350602at2"/>
<dbReference type="Proteomes" id="UP000218689">
    <property type="component" value="Unassembled WGS sequence"/>
</dbReference>
<feature type="modified residue" description="Phosphohistidine; by HPr" evidence="17">
    <location>
        <position position="76"/>
    </location>
</feature>
<gene>
    <name evidence="18" type="ORF">RsY01_700</name>
</gene>
<dbReference type="AlphaFoldDB" id="A0A224WY77"/>
<keyword evidence="9" id="KW-0598">Phosphotransferase system</keyword>
<protein>
    <recommendedName>
        <fullName evidence="3">PTS system lactose-specific EIIA component</fullName>
    </recommendedName>
    <alternativeName>
        <fullName evidence="12">EIIA-Lac</fullName>
    </alternativeName>
    <alternativeName>
        <fullName evidence="14">EIII-Lac</fullName>
    </alternativeName>
    <alternativeName>
        <fullName evidence="13">Lactose-specific phosphotransferase enzyme IIA component</fullName>
    </alternativeName>
</protein>
<comment type="cofactor">
    <cofactor evidence="16">
        <name>Mg(2+)</name>
        <dbReference type="ChEBI" id="CHEBI:18420"/>
    </cofactor>
    <text evidence="16">Binds 1 Mg(2+) ion per trimer.</text>
</comment>
<reference evidence="19" key="1">
    <citation type="submission" date="2017-08" db="EMBL/GenBank/DDBJ databases">
        <title>Draft genome sequence of Lactococcus sp. strain Rs-Y01, isolated from the gut of the lower termite Reticulitermes speratus.</title>
        <authorList>
            <person name="Ohkuma M."/>
            <person name="Yuki M."/>
        </authorList>
    </citation>
    <scope>NUCLEOTIDE SEQUENCE [LARGE SCALE GENOMIC DNA]</scope>
    <source>
        <strain evidence="19">Rs-Y01</strain>
    </source>
</reference>
<keyword evidence="8" id="KW-0808">Transferase</keyword>
<keyword evidence="4" id="KW-0813">Transport</keyword>
<evidence type="ECO:0000256" key="4">
    <source>
        <dbReference type="ARBA" id="ARBA00022448"/>
    </source>
</evidence>
<dbReference type="Gene3D" id="1.20.58.80">
    <property type="entry name" value="Phosphotransferase system, lactose/cellobiose-type IIA subunit"/>
    <property type="match status" value="1"/>
</dbReference>
<dbReference type="PROSITE" id="PS51095">
    <property type="entry name" value="PTS_EIIA_TYPE_3"/>
    <property type="match status" value="1"/>
</dbReference>
<dbReference type="EMBL" id="BEDT01000001">
    <property type="protein sequence ID" value="GAX47118.1"/>
    <property type="molecule type" value="Genomic_DNA"/>
</dbReference>
<evidence type="ECO:0000256" key="13">
    <source>
        <dbReference type="ARBA" id="ARBA00031467"/>
    </source>
</evidence>
<evidence type="ECO:0000256" key="10">
    <source>
        <dbReference type="ARBA" id="ARBA00022723"/>
    </source>
</evidence>
<evidence type="ECO:0000256" key="11">
    <source>
        <dbReference type="ARBA" id="ARBA00022842"/>
    </source>
</evidence>
<evidence type="ECO:0000313" key="18">
    <source>
        <dbReference type="EMBL" id="GAX47118.1"/>
    </source>
</evidence>
<evidence type="ECO:0000256" key="16">
    <source>
        <dbReference type="PIRSR" id="PIRSR000699-2"/>
    </source>
</evidence>
<feature type="binding site" evidence="16">
    <location>
        <position position="79"/>
    </location>
    <ligand>
        <name>Mg(2+)</name>
        <dbReference type="ChEBI" id="CHEBI:18420"/>
        <note>ligand shared between all trimeric partners</note>
    </ligand>
</feature>
<keyword evidence="5" id="KW-0963">Cytoplasm</keyword>
<dbReference type="GO" id="GO:0016740">
    <property type="term" value="F:transferase activity"/>
    <property type="evidence" value="ECO:0007669"/>
    <property type="project" value="UniProtKB-KW"/>
</dbReference>
<evidence type="ECO:0000256" key="6">
    <source>
        <dbReference type="ARBA" id="ARBA00022553"/>
    </source>
</evidence>
<evidence type="ECO:0000256" key="17">
    <source>
        <dbReference type="PROSITE-ProRule" id="PRU00418"/>
    </source>
</evidence>
<evidence type="ECO:0000256" key="14">
    <source>
        <dbReference type="ARBA" id="ARBA00032708"/>
    </source>
</evidence>
<evidence type="ECO:0000256" key="7">
    <source>
        <dbReference type="ARBA" id="ARBA00022597"/>
    </source>
</evidence>
<keyword evidence="11 16" id="KW-0460">Magnesium</keyword>
<dbReference type="SUPFAM" id="SSF46973">
    <property type="entry name" value="Enzyme IIa from lactose specific PTS, IIa-lac"/>
    <property type="match status" value="1"/>
</dbReference>
<evidence type="ECO:0000256" key="12">
    <source>
        <dbReference type="ARBA" id="ARBA00030293"/>
    </source>
</evidence>
<dbReference type="Pfam" id="PF02255">
    <property type="entry name" value="PTS_IIA"/>
    <property type="match status" value="1"/>
</dbReference>
<keyword evidence="10 16" id="KW-0479">Metal-binding</keyword>
<keyword evidence="7" id="KW-0762">Sugar transport</keyword>
<keyword evidence="19" id="KW-1185">Reference proteome</keyword>
<comment type="caution">
    <text evidence="18">The sequence shown here is derived from an EMBL/GenBank/DDBJ whole genome shotgun (WGS) entry which is preliminary data.</text>
</comment>
<dbReference type="PIRSF" id="PIRSF000699">
    <property type="entry name" value="PTS_IILac_III"/>
    <property type="match status" value="1"/>
</dbReference>
<evidence type="ECO:0000256" key="3">
    <source>
        <dbReference type="ARBA" id="ARBA00014322"/>
    </source>
</evidence>
<evidence type="ECO:0000256" key="2">
    <source>
        <dbReference type="ARBA" id="ARBA00011233"/>
    </source>
</evidence>
<proteinExistence type="predicted"/>
<feature type="active site" description="Tele-phosphohistidine intermediate" evidence="15">
    <location>
        <position position="76"/>
    </location>
</feature>
<evidence type="ECO:0000313" key="19">
    <source>
        <dbReference type="Proteomes" id="UP000218689"/>
    </source>
</evidence>
<dbReference type="PANTHER" id="PTHR34382:SF9">
    <property type="entry name" value="PHOSPHOTRANSFERASE SYSTEM SUGAR-SPECIFIC EII COMPONENT"/>
    <property type="match status" value="1"/>
</dbReference>
<dbReference type="GO" id="GO:0005737">
    <property type="term" value="C:cytoplasm"/>
    <property type="evidence" value="ECO:0007669"/>
    <property type="project" value="UniProtKB-SubCell"/>
</dbReference>
<dbReference type="GO" id="GO:0009401">
    <property type="term" value="P:phosphoenolpyruvate-dependent sugar phosphotransferase system"/>
    <property type="evidence" value="ECO:0007669"/>
    <property type="project" value="UniProtKB-KW"/>
</dbReference>
<comment type="subcellular location">
    <subcellularLocation>
        <location evidence="1">Cytoplasm</location>
    </subcellularLocation>
</comment>
<dbReference type="InterPro" id="IPR003188">
    <property type="entry name" value="PTS_IIA_lac/cel"/>
</dbReference>
<organism evidence="18 19">
    <name type="scientific">Pseudolactococcus reticulitermitis</name>
    <dbReference type="NCBI Taxonomy" id="2025039"/>
    <lineage>
        <taxon>Bacteria</taxon>
        <taxon>Bacillati</taxon>
        <taxon>Bacillota</taxon>
        <taxon>Bacilli</taxon>
        <taxon>Lactobacillales</taxon>
        <taxon>Streptococcaceae</taxon>
        <taxon>Pseudolactococcus</taxon>
    </lineage>
</organism>
<evidence type="ECO:0000256" key="1">
    <source>
        <dbReference type="ARBA" id="ARBA00004496"/>
    </source>
</evidence>
<dbReference type="InterPro" id="IPR036542">
    <property type="entry name" value="PTS_IIA_lac/cel_sf"/>
</dbReference>